<evidence type="ECO:0000256" key="1">
    <source>
        <dbReference type="SAM" id="SignalP"/>
    </source>
</evidence>
<sequence precursor="true">MSFSPSLLVSAALAGVLLAHGCATVSSSVMIPESIEAGLSKGGSVRIDAEGSSRQAFVGRRLVATDALESAVRESVLSAGLYDEVVHKGKADRVLSVTVDRLEEPEIGLDMTCEVALRWRLMSGDRASTYWEEVITTKETINTYQETDSSKRAMKAVEAALRSNLHRGIVRLSNAG</sequence>
<protein>
    <recommendedName>
        <fullName evidence="4">Lipopolysaccharide-assembly</fullName>
    </recommendedName>
</protein>
<keyword evidence="1" id="KW-0732">Signal</keyword>
<dbReference type="RefSeq" id="WP_145198493.1">
    <property type="nucleotide sequence ID" value="NZ_CP036434.1"/>
</dbReference>
<accession>A0A518ETN4</accession>
<evidence type="ECO:0000313" key="2">
    <source>
        <dbReference type="EMBL" id="QDV07454.1"/>
    </source>
</evidence>
<dbReference type="Proteomes" id="UP000320390">
    <property type="component" value="Chromosome"/>
</dbReference>
<keyword evidence="3" id="KW-1185">Reference proteome</keyword>
<evidence type="ECO:0008006" key="4">
    <source>
        <dbReference type="Google" id="ProtNLM"/>
    </source>
</evidence>
<feature type="signal peptide" evidence="1">
    <location>
        <begin position="1"/>
        <end position="21"/>
    </location>
</feature>
<dbReference type="EMBL" id="CP036434">
    <property type="protein sequence ID" value="QDV07454.1"/>
    <property type="molecule type" value="Genomic_DNA"/>
</dbReference>
<feature type="chain" id="PRO_5022040312" description="Lipopolysaccharide-assembly" evidence="1">
    <location>
        <begin position="22"/>
        <end position="176"/>
    </location>
</feature>
<gene>
    <name evidence="2" type="ORF">Poly30_29790</name>
</gene>
<organism evidence="2 3">
    <name type="scientific">Saltatorellus ferox</name>
    <dbReference type="NCBI Taxonomy" id="2528018"/>
    <lineage>
        <taxon>Bacteria</taxon>
        <taxon>Pseudomonadati</taxon>
        <taxon>Planctomycetota</taxon>
        <taxon>Planctomycetia</taxon>
        <taxon>Planctomycetia incertae sedis</taxon>
        <taxon>Saltatorellus</taxon>
    </lineage>
</organism>
<dbReference type="AlphaFoldDB" id="A0A518ETN4"/>
<proteinExistence type="predicted"/>
<name>A0A518ETN4_9BACT</name>
<evidence type="ECO:0000313" key="3">
    <source>
        <dbReference type="Proteomes" id="UP000320390"/>
    </source>
</evidence>
<reference evidence="2 3" key="1">
    <citation type="submission" date="2019-02" db="EMBL/GenBank/DDBJ databases">
        <title>Deep-cultivation of Planctomycetes and their phenomic and genomic characterization uncovers novel biology.</title>
        <authorList>
            <person name="Wiegand S."/>
            <person name="Jogler M."/>
            <person name="Boedeker C."/>
            <person name="Pinto D."/>
            <person name="Vollmers J."/>
            <person name="Rivas-Marin E."/>
            <person name="Kohn T."/>
            <person name="Peeters S.H."/>
            <person name="Heuer A."/>
            <person name="Rast P."/>
            <person name="Oberbeckmann S."/>
            <person name="Bunk B."/>
            <person name="Jeske O."/>
            <person name="Meyerdierks A."/>
            <person name="Storesund J.E."/>
            <person name="Kallscheuer N."/>
            <person name="Luecker S."/>
            <person name="Lage O.M."/>
            <person name="Pohl T."/>
            <person name="Merkel B.J."/>
            <person name="Hornburger P."/>
            <person name="Mueller R.-W."/>
            <person name="Bruemmer F."/>
            <person name="Labrenz M."/>
            <person name="Spormann A.M."/>
            <person name="Op den Camp H."/>
            <person name="Overmann J."/>
            <person name="Amann R."/>
            <person name="Jetten M.S.M."/>
            <person name="Mascher T."/>
            <person name="Medema M.H."/>
            <person name="Devos D.P."/>
            <person name="Kaster A.-K."/>
            <person name="Ovreas L."/>
            <person name="Rohde M."/>
            <person name="Galperin M.Y."/>
            <person name="Jogler C."/>
        </authorList>
    </citation>
    <scope>NUCLEOTIDE SEQUENCE [LARGE SCALE GENOMIC DNA]</scope>
    <source>
        <strain evidence="2 3">Poly30</strain>
    </source>
</reference>